<feature type="region of interest" description="Disordered" evidence="1">
    <location>
        <begin position="113"/>
        <end position="191"/>
    </location>
</feature>
<feature type="domain" description="Bacteriophage T5 Orf172 DNA-binding" evidence="2">
    <location>
        <begin position="242"/>
        <end position="332"/>
    </location>
</feature>
<comment type="caution">
    <text evidence="3">The sequence shown here is derived from an EMBL/GenBank/DDBJ whole genome shotgun (WGS) entry which is preliminary data.</text>
</comment>
<protein>
    <recommendedName>
        <fullName evidence="2">Bacteriophage T5 Orf172 DNA-binding domain-containing protein</fullName>
    </recommendedName>
</protein>
<gene>
    <name evidence="3" type="ORF">CFAM422_009492</name>
</gene>
<reference evidence="3 4" key="1">
    <citation type="submission" date="2018-06" db="EMBL/GenBank/DDBJ databases">
        <title>Genome analysis of cellulolytic fungus Trichoderma lentiforme CFAM-422.</title>
        <authorList>
            <person name="Steindorff A.S."/>
            <person name="Formighieri E.F."/>
            <person name="Midorikawa G.E.O."/>
            <person name="Tamietti M.S."/>
            <person name="Ramos E.Z."/>
            <person name="Silva A.S."/>
            <person name="Bon E.P.S."/>
            <person name="Mendes T.D."/>
            <person name="Damaso M.C.T."/>
            <person name="Favaro L.C.L."/>
        </authorList>
    </citation>
    <scope>NUCLEOTIDE SEQUENCE [LARGE SCALE GENOMIC DNA]</scope>
    <source>
        <strain evidence="3 4">CFAM-422</strain>
    </source>
</reference>
<organism evidence="3 4">
    <name type="scientific">Trichoderma lentiforme</name>
    <dbReference type="NCBI Taxonomy" id="1567552"/>
    <lineage>
        <taxon>Eukaryota</taxon>
        <taxon>Fungi</taxon>
        <taxon>Dikarya</taxon>
        <taxon>Ascomycota</taxon>
        <taxon>Pezizomycotina</taxon>
        <taxon>Sordariomycetes</taxon>
        <taxon>Hypocreomycetidae</taxon>
        <taxon>Hypocreales</taxon>
        <taxon>Hypocreaceae</taxon>
        <taxon>Trichoderma</taxon>
    </lineage>
</organism>
<evidence type="ECO:0000313" key="4">
    <source>
        <dbReference type="Proteomes" id="UP000801864"/>
    </source>
</evidence>
<feature type="compositionally biased region" description="Polar residues" evidence="1">
    <location>
        <begin position="386"/>
        <end position="395"/>
    </location>
</feature>
<dbReference type="PANTHER" id="PTHR28094">
    <property type="entry name" value="MEIOTICALLY UP-REGULATED GENE 113 PROTEIN"/>
    <property type="match status" value="1"/>
</dbReference>
<dbReference type="EMBL" id="QLNT01000017">
    <property type="protein sequence ID" value="KAF3066318.1"/>
    <property type="molecule type" value="Genomic_DNA"/>
</dbReference>
<evidence type="ECO:0000256" key="1">
    <source>
        <dbReference type="SAM" id="MobiDB-lite"/>
    </source>
</evidence>
<feature type="compositionally biased region" description="Acidic residues" evidence="1">
    <location>
        <begin position="182"/>
        <end position="191"/>
    </location>
</feature>
<proteinExistence type="predicted"/>
<sequence>MATTIDPRVFEEFASILKGIKPFRNPNKIDFDVCRGFKKETTIRCGNRPRRAEEQEEFDNLLSELSARTKHIDATSLYAKMKRFIALTHCTGRHLEDALKAFNKWKGHRKAVVSNPLPMTPSRSATPQADLLEPLSDSKDDLEEDDSGDDDSGDDGPVFDSYVTEKMKNLKLDTPGQPIQAETDDSCSDEAEAQSEKLDMLGVAYYPVKGMGYDAKKIHNTIRKPLRPGAMSGGIVYILEHTEISGLFKIGYTGRSAYQRLKQPGNCYHVKTRPIHETEGGKFMGAHQAERIAHAILDHKRIKIYECTHCVGYHKEWFLVSRKEACSAVELAERWLKMPAYALHQQEGEYQLTPNGATALELMFPFSIPNMRALIDKTGKSDNDSDASPNATSAATARKKGAKVSSAAAKKNIPRVFIDGSEAIIPSVEYDVRERSPVRGDGDKRAGIQIEIEEVSERRESRSRTRTPEGDFIIVTEYPYPIVNIMMELLISKTRDKEAQQPLRSSRSIWFKLECYDDHQPLGVN</sequence>
<evidence type="ECO:0000313" key="3">
    <source>
        <dbReference type="EMBL" id="KAF3066318.1"/>
    </source>
</evidence>
<dbReference type="InterPro" id="IPR018306">
    <property type="entry name" value="Phage_T5_Orf172_DNA-bd"/>
</dbReference>
<feature type="region of interest" description="Disordered" evidence="1">
    <location>
        <begin position="377"/>
        <end position="404"/>
    </location>
</feature>
<evidence type="ECO:0000259" key="2">
    <source>
        <dbReference type="SMART" id="SM00974"/>
    </source>
</evidence>
<dbReference type="InterPro" id="IPR053006">
    <property type="entry name" value="Meiosis_regulatory"/>
</dbReference>
<name>A0A9P5CAU7_9HYPO</name>
<dbReference type="SMART" id="SM00974">
    <property type="entry name" value="T5orf172"/>
    <property type="match status" value="1"/>
</dbReference>
<feature type="compositionally biased region" description="Acidic residues" evidence="1">
    <location>
        <begin position="140"/>
        <end position="154"/>
    </location>
</feature>
<keyword evidence="4" id="KW-1185">Reference proteome</keyword>
<accession>A0A9P5CAU7</accession>
<dbReference type="Pfam" id="PF10544">
    <property type="entry name" value="T5orf172"/>
    <property type="match status" value="1"/>
</dbReference>
<dbReference type="Proteomes" id="UP000801864">
    <property type="component" value="Unassembled WGS sequence"/>
</dbReference>
<dbReference type="AlphaFoldDB" id="A0A9P5CAU7"/>
<dbReference type="PANTHER" id="PTHR28094:SF1">
    <property type="entry name" value="MEIOTICALLY UP-REGULATED GENE 113 PROTEIN"/>
    <property type="match status" value="1"/>
</dbReference>